<proteinExistence type="predicted"/>
<dbReference type="STRING" id="559298.A0A179US50"/>
<dbReference type="RefSeq" id="XP_031579419.1">
    <property type="nucleotide sequence ID" value="XM_031722603.1"/>
</dbReference>
<dbReference type="KEGG" id="bgh:BDBG_06423"/>
<dbReference type="OrthoDB" id="5400850at2759"/>
<gene>
    <name evidence="2" type="ORF">BDBG_06423</name>
</gene>
<evidence type="ECO:0000256" key="1">
    <source>
        <dbReference type="SAM" id="MobiDB-lite"/>
    </source>
</evidence>
<evidence type="ECO:0000313" key="2">
    <source>
        <dbReference type="EMBL" id="OAT10603.1"/>
    </source>
</evidence>
<feature type="compositionally biased region" description="Polar residues" evidence="1">
    <location>
        <begin position="20"/>
        <end position="32"/>
    </location>
</feature>
<sequence>MSHLLARKTSTSSLRRKPSESTSVASSTTPSDQKSREEKSTPYGNARYRTLETKDSFMKESKLGITDVSKSSYQTLLDAEQRVLDNSLFRDNLFKKICEKMQNRNEAMII</sequence>
<dbReference type="AlphaFoldDB" id="A0A179US50"/>
<reference evidence="3" key="1">
    <citation type="journal article" date="2015" name="PLoS Genet.">
        <title>The dynamic genome and transcriptome of the human fungal pathogen Blastomyces and close relative Emmonsia.</title>
        <authorList>
            <person name="Munoz J.F."/>
            <person name="Gauthier G.M."/>
            <person name="Desjardins C.A."/>
            <person name="Gallo J.E."/>
            <person name="Holder J."/>
            <person name="Sullivan T.D."/>
            <person name="Marty A.J."/>
            <person name="Carmen J.C."/>
            <person name="Chen Z."/>
            <person name="Ding L."/>
            <person name="Gujja S."/>
            <person name="Magrini V."/>
            <person name="Misas E."/>
            <person name="Mitreva M."/>
            <person name="Priest M."/>
            <person name="Saif S."/>
            <person name="Whiston E.A."/>
            <person name="Young S."/>
            <person name="Zeng Q."/>
            <person name="Goldman W.E."/>
            <person name="Mardis E.R."/>
            <person name="Taylor J.W."/>
            <person name="McEwen J.G."/>
            <person name="Clay O.K."/>
            <person name="Klein B.S."/>
            <person name="Cuomo C.A."/>
        </authorList>
    </citation>
    <scope>NUCLEOTIDE SEQUENCE [LARGE SCALE GENOMIC DNA]</scope>
    <source>
        <strain evidence="3">SLH14081</strain>
    </source>
</reference>
<organism evidence="2 3">
    <name type="scientific">Blastomyces gilchristii (strain SLH14081)</name>
    <name type="common">Blastomyces dermatitidis</name>
    <dbReference type="NCBI Taxonomy" id="559298"/>
    <lineage>
        <taxon>Eukaryota</taxon>
        <taxon>Fungi</taxon>
        <taxon>Dikarya</taxon>
        <taxon>Ascomycota</taxon>
        <taxon>Pezizomycotina</taxon>
        <taxon>Eurotiomycetes</taxon>
        <taxon>Eurotiomycetidae</taxon>
        <taxon>Onygenales</taxon>
        <taxon>Ajellomycetaceae</taxon>
        <taxon>Blastomyces</taxon>
    </lineage>
</organism>
<dbReference type="EMBL" id="GG657460">
    <property type="protein sequence ID" value="OAT10603.1"/>
    <property type="molecule type" value="Genomic_DNA"/>
</dbReference>
<accession>A0A179US50</accession>
<dbReference type="GeneID" id="8509215"/>
<keyword evidence="3" id="KW-1185">Reference proteome</keyword>
<evidence type="ECO:0000313" key="3">
    <source>
        <dbReference type="Proteomes" id="UP000002038"/>
    </source>
</evidence>
<dbReference type="Proteomes" id="UP000002038">
    <property type="component" value="Unassembled WGS sequence"/>
</dbReference>
<dbReference type="VEuPathDB" id="FungiDB:BDBG_06423"/>
<name>A0A179US50_BLAGS</name>
<protein>
    <submittedName>
        <fullName evidence="2">Uncharacterized protein</fullName>
    </submittedName>
</protein>
<feature type="region of interest" description="Disordered" evidence="1">
    <location>
        <begin position="1"/>
        <end position="50"/>
    </location>
</feature>